<proteinExistence type="predicted"/>
<dbReference type="Proteomes" id="UP000054270">
    <property type="component" value="Unassembled WGS sequence"/>
</dbReference>
<dbReference type="OMA" id="KWACERH"/>
<evidence type="ECO:0000256" key="1">
    <source>
        <dbReference type="SAM" id="MobiDB-lite"/>
    </source>
</evidence>
<feature type="non-terminal residue" evidence="2">
    <location>
        <position position="1"/>
    </location>
</feature>
<gene>
    <name evidence="2" type="ORF">HYPSUDRAFT_118568</name>
</gene>
<feature type="region of interest" description="Disordered" evidence="1">
    <location>
        <begin position="338"/>
        <end position="384"/>
    </location>
</feature>
<feature type="non-terminal residue" evidence="2">
    <location>
        <position position="520"/>
    </location>
</feature>
<sequence length="520" mass="56497">PLNQSPASYLHSRENVFAGSSTIRKRPASEGWLLNPSWIDGGVEPPQFYYEHSEMDQTLREHGIDPSSRSLPTASAMYDQLSSRITPTPPAPIPSLLTSELTTFQPSNSGDLPDASRDGHLVNICLVFALPVAAAPTNSRRGASTAAAKKKGQTIKMDNIVLEGICRVDFIKAFLSTHGLADKFSPGIHSGPPFKLWWKGSSGGKSGAPSIQTDGDFDIALAALLQKSNKGKVQVSVEIDLDHMDGYRITPTVSIHEASTDEELVYGTRVPKVQDFSEDVQLHGQFIVEIKKRWPCQTHQSEHGQAGHCYIPPHGEHVRLNPYRFKLWAAAIAAGDATKHEPPNIPAFDGARDGRMNGPKSRGRTGPRGQGSSLATSPDAHSPDQTVHIAQQLMGFLTALVPLITTKDTRKRTLSGTSSSPVKYSTPKRQNTSSAPIPDSPIPERGSEVNDCLLSFQKHDGHDLLSYASALVLEDYTPDIIPFIADTDLAAILDGVSKGTIVKFKLFCKSWHNRQAAKLI</sequence>
<reference evidence="3" key="1">
    <citation type="submission" date="2014-04" db="EMBL/GenBank/DDBJ databases">
        <title>Evolutionary Origins and Diversification of the Mycorrhizal Mutualists.</title>
        <authorList>
            <consortium name="DOE Joint Genome Institute"/>
            <consortium name="Mycorrhizal Genomics Consortium"/>
            <person name="Kohler A."/>
            <person name="Kuo A."/>
            <person name="Nagy L.G."/>
            <person name="Floudas D."/>
            <person name="Copeland A."/>
            <person name="Barry K.W."/>
            <person name="Cichocki N."/>
            <person name="Veneault-Fourrey C."/>
            <person name="LaButti K."/>
            <person name="Lindquist E.A."/>
            <person name="Lipzen A."/>
            <person name="Lundell T."/>
            <person name="Morin E."/>
            <person name="Murat C."/>
            <person name="Riley R."/>
            <person name="Ohm R."/>
            <person name="Sun H."/>
            <person name="Tunlid A."/>
            <person name="Henrissat B."/>
            <person name="Grigoriev I.V."/>
            <person name="Hibbett D.S."/>
            <person name="Martin F."/>
        </authorList>
    </citation>
    <scope>NUCLEOTIDE SEQUENCE [LARGE SCALE GENOMIC DNA]</scope>
    <source>
        <strain evidence="3">FD-334 SS-4</strain>
    </source>
</reference>
<feature type="region of interest" description="Disordered" evidence="1">
    <location>
        <begin position="410"/>
        <end position="444"/>
    </location>
</feature>
<organism evidence="2 3">
    <name type="scientific">Hypholoma sublateritium (strain FD-334 SS-4)</name>
    <dbReference type="NCBI Taxonomy" id="945553"/>
    <lineage>
        <taxon>Eukaryota</taxon>
        <taxon>Fungi</taxon>
        <taxon>Dikarya</taxon>
        <taxon>Basidiomycota</taxon>
        <taxon>Agaricomycotina</taxon>
        <taxon>Agaricomycetes</taxon>
        <taxon>Agaricomycetidae</taxon>
        <taxon>Agaricales</taxon>
        <taxon>Agaricineae</taxon>
        <taxon>Strophariaceae</taxon>
        <taxon>Hypholoma</taxon>
    </lineage>
</organism>
<evidence type="ECO:0000313" key="2">
    <source>
        <dbReference type="EMBL" id="KJA18810.1"/>
    </source>
</evidence>
<name>A0A0D2PF52_HYPSF</name>
<accession>A0A0D2PF52</accession>
<dbReference type="AlphaFoldDB" id="A0A0D2PF52"/>
<dbReference type="EMBL" id="KN817584">
    <property type="protein sequence ID" value="KJA18810.1"/>
    <property type="molecule type" value="Genomic_DNA"/>
</dbReference>
<keyword evidence="3" id="KW-1185">Reference proteome</keyword>
<feature type="compositionally biased region" description="Polar residues" evidence="1">
    <location>
        <begin position="414"/>
        <end position="435"/>
    </location>
</feature>
<dbReference type="OrthoDB" id="3261928at2759"/>
<protein>
    <submittedName>
        <fullName evidence="2">Uncharacterized protein</fullName>
    </submittedName>
</protein>
<evidence type="ECO:0000313" key="3">
    <source>
        <dbReference type="Proteomes" id="UP000054270"/>
    </source>
</evidence>